<evidence type="ECO:0000256" key="5">
    <source>
        <dbReference type="ARBA" id="ARBA00022553"/>
    </source>
</evidence>
<evidence type="ECO:0000256" key="10">
    <source>
        <dbReference type="ARBA" id="ARBA00023065"/>
    </source>
</evidence>
<evidence type="ECO:0000256" key="14">
    <source>
        <dbReference type="RuleBase" id="RU000679"/>
    </source>
</evidence>
<reference evidence="17" key="1">
    <citation type="journal article" date="2020" name="J Insects Food Feed">
        <title>The yellow mealworm (Tenebrio molitor) genome: a resource for the emerging insects as food and feed industry.</title>
        <authorList>
            <person name="Eriksson T."/>
            <person name="Andere A."/>
            <person name="Kelstrup H."/>
            <person name="Emery V."/>
            <person name="Picard C."/>
        </authorList>
    </citation>
    <scope>NUCLEOTIDE SEQUENCE</scope>
    <source>
        <strain evidence="17">Stoneville</strain>
        <tissue evidence="17">Whole head</tissue>
    </source>
</reference>
<evidence type="ECO:0000256" key="11">
    <source>
        <dbReference type="ARBA" id="ARBA00023136"/>
    </source>
</evidence>
<feature type="domain" description="PDZ" evidence="16">
    <location>
        <begin position="840"/>
        <end position="930"/>
    </location>
</feature>
<dbReference type="FunFam" id="2.30.42.10:FF:000070">
    <property type="entry name" value="Multiple PDZ domain protein"/>
    <property type="match status" value="1"/>
</dbReference>
<keyword evidence="18" id="KW-1185">Reference proteome</keyword>
<dbReference type="GO" id="GO:0005272">
    <property type="term" value="F:sodium channel activity"/>
    <property type="evidence" value="ECO:0007669"/>
    <property type="project" value="UniProtKB-KW"/>
</dbReference>
<name>A0A8J6HDC2_TENMO</name>
<keyword evidence="12 14" id="KW-0739">Sodium transport</keyword>
<dbReference type="Gene3D" id="1.10.287.770">
    <property type="entry name" value="YojJ-like"/>
    <property type="match status" value="1"/>
</dbReference>
<dbReference type="CDD" id="cd06791">
    <property type="entry name" value="PDZ3_MUPP1-like"/>
    <property type="match status" value="1"/>
</dbReference>
<comment type="subcellular location">
    <subcellularLocation>
        <location evidence="1">Membrane</location>
        <topology evidence="1">Multi-pass membrane protein</topology>
    </subcellularLocation>
</comment>
<dbReference type="InterPro" id="IPR001873">
    <property type="entry name" value="ENaC"/>
</dbReference>
<keyword evidence="10 14" id="KW-0406">Ion transport</keyword>
<dbReference type="PANTHER" id="PTHR19964">
    <property type="entry name" value="MULTIPLE PDZ DOMAIN PROTEIN"/>
    <property type="match status" value="1"/>
</dbReference>
<feature type="domain" description="PDZ" evidence="16">
    <location>
        <begin position="1011"/>
        <end position="1085"/>
    </location>
</feature>
<evidence type="ECO:0000313" key="17">
    <source>
        <dbReference type="EMBL" id="KAH0812580.1"/>
    </source>
</evidence>
<dbReference type="CDD" id="cd06667">
    <property type="entry name" value="PDZ2_MUPP1-like"/>
    <property type="match status" value="1"/>
</dbReference>
<comment type="caution">
    <text evidence="17">The sequence shown here is derived from an EMBL/GenBank/DDBJ whole genome shotgun (WGS) entry which is preliminary data.</text>
</comment>
<sequence length="1139" mass="127104">MIKLKNNNVKGNFRNKLLWSFVYTALTSFTVFLVVGLWNRFVLNPTVTSLESSVHPVTKVPYPGISFCNMNKISKRRAHQLADYIVDHTGENYTDVMKSIKFLGQLYDSNYDKNYKTQIDNFQEILDKLQLKIITLMRTLITPCEDLLKVCHWKGVRVNCSDIFYMRLTFEGYCCAFNYVKNTSEWRMRREKIRGPESGEPSVQSGLSVLVNNDPEDYYYTIVPSAGLNVHVFIPTDYPDKSSGNLIENIADIGTENFFEVVPTTVAAVPDVMNYPVDKRNCLFQVEQLTQFGVYSQSDCFVDCRIKSMMTLCECIPFTIPLSDDRTVCTLRDLPCLDKYKRKWISLAPDARGEITLTEQEDALFCPQTCYPSCEATLYDVSATSVPFYKSRFDNTTSIHIYYRDRFHNLFKQDVVHYWFEILSNYGGIFGLIIGLSGISLMEILVQCKRCSKGEHIMVLSTEWSQVEIIDLINDGSGLGFGIVGGKSTGVVIKSILPGGIADKDSRLQSGDHILQIGDVNLRGLAADQVATVLRQAGAQVRMVVARPVEPSSSDFQTFGCSAPVVPTKILTDPEELDRQLQQNGYTSFYSYNERNSCDDLDQTDLNSVDADPATYNSLDVAVNNNNNTNGFSPVSDGHVVIIPADIEYTVPETERFDVELTKNEYGLGITIAGYVCEREDLSGIFVKSLNEGSEAYRCGKININDRIVEVDGQSLQGFTNYEAVEKIKQTSSKVVLTLERYLRGPKFEQLKEALATQEQKDLSPPSPSQTTLSWIPIEAAEGQIEPEGESVVSVNSEIYEQNPENKEIFIEENFEVNLADDLETATKRKWETIIGCDVEIVVANLTKLKGLGISLEGTVDVEGGVELRPHHYIRSILPEGPVGLNGKLSSGDELLEVNGQKLLGIKHVEVVKILRELPNTVRLVCARKNEENRVINTSQDREGFEARNILGGSLKNLLPQPEQRLLKALSDTSINTSSTVTVTSEPSLQKAKSRSLEVTNLAMWSDEIEYIELVKTDRGLGFSILDYQDPLDPKATVIVVRSLVPNGAAEHGGRVTPGDRLISVDGKIIKNATLDQAVQALKGTLPGPVKLGVAKPLPSSRASENASTYMPVQQQAVMSLCSWQELACRKLQSAYWHW</sequence>
<evidence type="ECO:0000256" key="15">
    <source>
        <dbReference type="SAM" id="Phobius"/>
    </source>
</evidence>
<proteinExistence type="inferred from homology"/>
<dbReference type="Pfam" id="PF00595">
    <property type="entry name" value="PDZ"/>
    <property type="match status" value="4"/>
</dbReference>
<dbReference type="FunFam" id="2.30.42.10:FF:000125">
    <property type="entry name" value="PATJ, crumbs cell polarity complex component"/>
    <property type="match status" value="1"/>
</dbReference>
<keyword evidence="8 15" id="KW-1133">Transmembrane helix</keyword>
<dbReference type="AlphaFoldDB" id="A0A8J6HDC2"/>
<comment type="similarity">
    <text evidence="2 14">Belongs to the amiloride-sensitive sodium channel (TC 1.A.6) family.</text>
</comment>
<evidence type="ECO:0000256" key="2">
    <source>
        <dbReference type="ARBA" id="ARBA00007193"/>
    </source>
</evidence>
<evidence type="ECO:0000259" key="16">
    <source>
        <dbReference type="PROSITE" id="PS50106"/>
    </source>
</evidence>
<dbReference type="InterPro" id="IPR036034">
    <property type="entry name" value="PDZ_sf"/>
</dbReference>
<dbReference type="PROSITE" id="PS50106">
    <property type="entry name" value="PDZ"/>
    <property type="match status" value="4"/>
</dbReference>
<dbReference type="Pfam" id="PF00858">
    <property type="entry name" value="ASC"/>
    <property type="match status" value="1"/>
</dbReference>
<dbReference type="Gene3D" id="2.30.42.10">
    <property type="match status" value="4"/>
</dbReference>
<evidence type="ECO:0000256" key="13">
    <source>
        <dbReference type="ARBA" id="ARBA00023303"/>
    </source>
</evidence>
<dbReference type="GO" id="GO:0016020">
    <property type="term" value="C:membrane"/>
    <property type="evidence" value="ECO:0007669"/>
    <property type="project" value="UniProtKB-SubCell"/>
</dbReference>
<feature type="domain" description="PDZ" evidence="16">
    <location>
        <begin position="469"/>
        <end position="549"/>
    </location>
</feature>
<evidence type="ECO:0000256" key="7">
    <source>
        <dbReference type="ARBA" id="ARBA00022737"/>
    </source>
</evidence>
<keyword evidence="11 15" id="KW-0472">Membrane</keyword>
<evidence type="ECO:0000256" key="4">
    <source>
        <dbReference type="ARBA" id="ARBA00022461"/>
    </source>
</evidence>
<feature type="domain" description="PDZ" evidence="16">
    <location>
        <begin position="658"/>
        <end position="743"/>
    </location>
</feature>
<evidence type="ECO:0000256" key="9">
    <source>
        <dbReference type="ARBA" id="ARBA00023053"/>
    </source>
</evidence>
<accession>A0A8J6HDC2</accession>
<dbReference type="Gene3D" id="1.10.287.820">
    <property type="entry name" value="Acid-sensing ion channel domain"/>
    <property type="match status" value="1"/>
</dbReference>
<protein>
    <recommendedName>
        <fullName evidence="16">PDZ domain-containing protein</fullName>
    </recommendedName>
</protein>
<keyword evidence="3 14" id="KW-0813">Transport</keyword>
<keyword evidence="4 14" id="KW-0894">Sodium channel</keyword>
<dbReference type="PANTHER" id="PTHR19964:SF20">
    <property type="entry name" value="PATJ HOMOLOG-LIKE PROTEIN"/>
    <property type="match status" value="1"/>
</dbReference>
<dbReference type="EMBL" id="JABDTM020025930">
    <property type="protein sequence ID" value="KAH0812580.1"/>
    <property type="molecule type" value="Genomic_DNA"/>
</dbReference>
<feature type="transmembrane region" description="Helical" evidence="15">
    <location>
        <begin position="21"/>
        <end position="38"/>
    </location>
</feature>
<keyword evidence="9" id="KW-0915">Sodium</keyword>
<dbReference type="CDD" id="cd06668">
    <property type="entry name" value="PDZ4_MUPP1-like"/>
    <property type="match status" value="1"/>
</dbReference>
<keyword evidence="6 14" id="KW-0812">Transmembrane</keyword>
<dbReference type="InterPro" id="IPR051342">
    <property type="entry name" value="PDZ_scaffold"/>
</dbReference>
<dbReference type="Gene3D" id="2.60.470.10">
    <property type="entry name" value="Acid-sensing ion channels like domains"/>
    <property type="match status" value="1"/>
</dbReference>
<dbReference type="Proteomes" id="UP000719412">
    <property type="component" value="Unassembled WGS sequence"/>
</dbReference>
<evidence type="ECO:0000256" key="6">
    <source>
        <dbReference type="ARBA" id="ARBA00022692"/>
    </source>
</evidence>
<dbReference type="SMART" id="SM00228">
    <property type="entry name" value="PDZ"/>
    <property type="match status" value="4"/>
</dbReference>
<evidence type="ECO:0000313" key="18">
    <source>
        <dbReference type="Proteomes" id="UP000719412"/>
    </source>
</evidence>
<gene>
    <name evidence="17" type="ORF">GEV33_010208</name>
</gene>
<keyword evidence="5" id="KW-0597">Phosphoprotein</keyword>
<dbReference type="CDD" id="cd06669">
    <property type="entry name" value="PDZ5_MUPP1-like"/>
    <property type="match status" value="1"/>
</dbReference>
<keyword evidence="7" id="KW-0677">Repeat</keyword>
<organism evidence="17 18">
    <name type="scientific">Tenebrio molitor</name>
    <name type="common">Yellow mealworm beetle</name>
    <dbReference type="NCBI Taxonomy" id="7067"/>
    <lineage>
        <taxon>Eukaryota</taxon>
        <taxon>Metazoa</taxon>
        <taxon>Ecdysozoa</taxon>
        <taxon>Arthropoda</taxon>
        <taxon>Hexapoda</taxon>
        <taxon>Insecta</taxon>
        <taxon>Pterygota</taxon>
        <taxon>Neoptera</taxon>
        <taxon>Endopterygota</taxon>
        <taxon>Coleoptera</taxon>
        <taxon>Polyphaga</taxon>
        <taxon>Cucujiformia</taxon>
        <taxon>Tenebrionidae</taxon>
        <taxon>Tenebrio</taxon>
    </lineage>
</organism>
<evidence type="ECO:0000256" key="8">
    <source>
        <dbReference type="ARBA" id="ARBA00022989"/>
    </source>
</evidence>
<evidence type="ECO:0000256" key="3">
    <source>
        <dbReference type="ARBA" id="ARBA00022448"/>
    </source>
</evidence>
<reference evidence="17" key="2">
    <citation type="submission" date="2021-08" db="EMBL/GenBank/DDBJ databases">
        <authorList>
            <person name="Eriksson T."/>
        </authorList>
    </citation>
    <scope>NUCLEOTIDE SEQUENCE</scope>
    <source>
        <strain evidence="17">Stoneville</strain>
        <tissue evidence="17">Whole head</tissue>
    </source>
</reference>
<evidence type="ECO:0000256" key="12">
    <source>
        <dbReference type="ARBA" id="ARBA00023201"/>
    </source>
</evidence>
<keyword evidence="13 14" id="KW-0407">Ion channel</keyword>
<dbReference type="SUPFAM" id="SSF50156">
    <property type="entry name" value="PDZ domain-like"/>
    <property type="match status" value="4"/>
</dbReference>
<evidence type="ECO:0000256" key="1">
    <source>
        <dbReference type="ARBA" id="ARBA00004141"/>
    </source>
</evidence>
<dbReference type="InterPro" id="IPR001478">
    <property type="entry name" value="PDZ"/>
</dbReference>